<keyword evidence="1" id="KW-1133">Transmembrane helix</keyword>
<organism evidence="2 3">
    <name type="scientific">Corchorus olitorius</name>
    <dbReference type="NCBI Taxonomy" id="93759"/>
    <lineage>
        <taxon>Eukaryota</taxon>
        <taxon>Viridiplantae</taxon>
        <taxon>Streptophyta</taxon>
        <taxon>Embryophyta</taxon>
        <taxon>Tracheophyta</taxon>
        <taxon>Spermatophyta</taxon>
        <taxon>Magnoliopsida</taxon>
        <taxon>eudicotyledons</taxon>
        <taxon>Gunneridae</taxon>
        <taxon>Pentapetalae</taxon>
        <taxon>rosids</taxon>
        <taxon>malvids</taxon>
        <taxon>Malvales</taxon>
        <taxon>Malvaceae</taxon>
        <taxon>Grewioideae</taxon>
        <taxon>Apeibeae</taxon>
        <taxon>Corchorus</taxon>
    </lineage>
</organism>
<gene>
    <name evidence="2" type="ORF">COLO4_37617</name>
</gene>
<evidence type="ECO:0000313" key="2">
    <source>
        <dbReference type="EMBL" id="OMO51570.1"/>
    </source>
</evidence>
<reference evidence="3" key="1">
    <citation type="submission" date="2013-09" db="EMBL/GenBank/DDBJ databases">
        <title>Corchorus olitorius genome sequencing.</title>
        <authorList>
            <person name="Alam M."/>
            <person name="Haque M.S."/>
            <person name="Islam M.S."/>
            <person name="Emdad E.M."/>
            <person name="Islam M.M."/>
            <person name="Ahmed B."/>
            <person name="Halim A."/>
            <person name="Hossen Q.M.M."/>
            <person name="Hossain M.Z."/>
            <person name="Ahmed R."/>
            <person name="Khan M.M."/>
            <person name="Islam R."/>
            <person name="Rashid M.M."/>
            <person name="Khan S.A."/>
            <person name="Rahman M.S."/>
            <person name="Alam M."/>
            <person name="Yahiya A.S."/>
            <person name="Khan M.S."/>
            <person name="Azam M.S."/>
            <person name="Haque T."/>
            <person name="Lashkar M.Z.H."/>
            <person name="Akhand A.I."/>
            <person name="Morshed G."/>
            <person name="Roy S."/>
            <person name="Uddin K.S."/>
            <person name="Rabeya T."/>
            <person name="Hossain A.S."/>
            <person name="Chowdhury A."/>
            <person name="Snigdha A.R."/>
            <person name="Mortoza M.S."/>
            <person name="Matin S.A."/>
            <person name="Hoque S.M.E."/>
            <person name="Islam M.K."/>
            <person name="Roy D.K."/>
            <person name="Haider R."/>
            <person name="Moosa M.M."/>
            <person name="Elias S.M."/>
            <person name="Hasan A.M."/>
            <person name="Jahan S."/>
            <person name="Shafiuddin M."/>
            <person name="Mahmood N."/>
            <person name="Shommy N.S."/>
        </authorList>
    </citation>
    <scope>NUCLEOTIDE SEQUENCE [LARGE SCALE GENOMIC DNA]</scope>
    <source>
        <strain evidence="3">cv. O-4</strain>
    </source>
</reference>
<protein>
    <submittedName>
        <fullName evidence="2">Uncharacterized protein</fullName>
    </submittedName>
</protein>
<keyword evidence="3" id="KW-1185">Reference proteome</keyword>
<dbReference type="AlphaFoldDB" id="A0A1R3G0P1"/>
<dbReference type="Proteomes" id="UP000187203">
    <property type="component" value="Unassembled WGS sequence"/>
</dbReference>
<comment type="caution">
    <text evidence="2">The sequence shown here is derived from an EMBL/GenBank/DDBJ whole genome shotgun (WGS) entry which is preliminary data.</text>
</comment>
<proteinExistence type="predicted"/>
<evidence type="ECO:0000313" key="3">
    <source>
        <dbReference type="Proteomes" id="UP000187203"/>
    </source>
</evidence>
<evidence type="ECO:0000256" key="1">
    <source>
        <dbReference type="SAM" id="Phobius"/>
    </source>
</evidence>
<sequence>MPDALMGYSFPLTPYVTEPFRLFIFGVAAVAPSLLLLPALVVTPPQPFPYELGVDMEAPYACLLGRPWVQEATLPSEQKVNQAERKEGVITSATPNSKAGTLSPEHPFQAFEISHAEEPKEDVVVQEGEAASQKIAGLAINAVTGKAIRPCSWIYPMAAGEELSSWEAFGCAAASAEGSM</sequence>
<feature type="transmembrane region" description="Helical" evidence="1">
    <location>
        <begin position="20"/>
        <end position="42"/>
    </location>
</feature>
<accession>A0A1R3G0P1</accession>
<name>A0A1R3G0P1_9ROSI</name>
<keyword evidence="1" id="KW-0812">Transmembrane</keyword>
<keyword evidence="1" id="KW-0472">Membrane</keyword>
<dbReference type="EMBL" id="AWUE01024121">
    <property type="protein sequence ID" value="OMO51570.1"/>
    <property type="molecule type" value="Genomic_DNA"/>
</dbReference>